<dbReference type="AlphaFoldDB" id="A0A1J7HVT1"/>
<dbReference type="EMBL" id="CM007362">
    <property type="protein sequence ID" value="OIW16914.1"/>
    <property type="molecule type" value="Genomic_DNA"/>
</dbReference>
<keyword evidence="6" id="KW-0804">Transcription</keyword>
<evidence type="ECO:0000256" key="5">
    <source>
        <dbReference type="ARBA" id="ARBA00023015"/>
    </source>
</evidence>
<name>A0A1J7HVT1_LUPAN</name>
<evidence type="ECO:0000256" key="6">
    <source>
        <dbReference type="ARBA" id="ARBA00023163"/>
    </source>
</evidence>
<feature type="domain" description="C2H2-type" evidence="9">
    <location>
        <begin position="122"/>
        <end position="152"/>
    </location>
</feature>
<keyword evidence="7" id="KW-0539">Nucleus</keyword>
<proteinExistence type="predicted"/>
<dbReference type="PROSITE" id="PS50157">
    <property type="entry name" value="ZINC_FINGER_C2H2_2"/>
    <property type="match status" value="5"/>
</dbReference>
<dbReference type="SMART" id="SM00355">
    <property type="entry name" value="ZnF_C2H2"/>
    <property type="match status" value="9"/>
</dbReference>
<dbReference type="GO" id="GO:0006357">
    <property type="term" value="P:regulation of transcription by RNA polymerase II"/>
    <property type="evidence" value="ECO:0007669"/>
    <property type="project" value="TreeGrafter"/>
</dbReference>
<keyword evidence="2" id="KW-0479">Metal-binding</keyword>
<dbReference type="GO" id="GO:0005730">
    <property type="term" value="C:nucleolus"/>
    <property type="evidence" value="ECO:0007669"/>
    <property type="project" value="TreeGrafter"/>
</dbReference>
<evidence type="ECO:0000256" key="4">
    <source>
        <dbReference type="ARBA" id="ARBA00022833"/>
    </source>
</evidence>
<dbReference type="PANTHER" id="PTHR46179">
    <property type="entry name" value="ZINC FINGER PROTEIN"/>
    <property type="match status" value="1"/>
</dbReference>
<sequence length="421" mass="48086">MDEESVGSEELPVFSDIRRYYCQYCGICRSKKTLITSHINLHHKDMEDAKDEKDNDGGDGLKSNNTCEECGASFKKHAYLLQHMQSHLVERPYVCTFDNCQASYRRKDHLTRHLAQHEGKTFKCPIQNCNLLFSLQSNMKRHVKEMHNESSTSTSAEGQKQYVCPEVGCGKVFKYASKLRKHEDSHVKLESVEVLCLEPGCMKHFTNPKCLKEHINSCHLYTTCDICGTEQLKKNMKRHLRMHEADNSSEVFKCVQKDCDCSFSSKSNLHKHEKAVHFKDKPYVCGFSDCGMRFAYKHVRDKHEKTGKHVFTLGDFEEADAEFRSRPRGGRKRVCPSVEIRDIILYLELGAWSLELGAWSLELGAWSLELGAWSLELGAWSLELGAWSLELGAWSLELGAWSLELGVVSFHCLALKKSSSK</sequence>
<evidence type="ECO:0000256" key="7">
    <source>
        <dbReference type="ARBA" id="ARBA00023242"/>
    </source>
</evidence>
<keyword evidence="3 8" id="KW-0863">Zinc-finger</keyword>
<evidence type="ECO:0000256" key="2">
    <source>
        <dbReference type="ARBA" id="ARBA00022723"/>
    </source>
</evidence>
<evidence type="ECO:0000256" key="1">
    <source>
        <dbReference type="ARBA" id="ARBA00004123"/>
    </source>
</evidence>
<organism evidence="10 11">
    <name type="scientific">Lupinus angustifolius</name>
    <name type="common">Narrow-leaved blue lupine</name>
    <dbReference type="NCBI Taxonomy" id="3871"/>
    <lineage>
        <taxon>Eukaryota</taxon>
        <taxon>Viridiplantae</taxon>
        <taxon>Streptophyta</taxon>
        <taxon>Embryophyta</taxon>
        <taxon>Tracheophyta</taxon>
        <taxon>Spermatophyta</taxon>
        <taxon>Magnoliopsida</taxon>
        <taxon>eudicotyledons</taxon>
        <taxon>Gunneridae</taxon>
        <taxon>Pentapetalae</taxon>
        <taxon>rosids</taxon>
        <taxon>fabids</taxon>
        <taxon>Fabales</taxon>
        <taxon>Fabaceae</taxon>
        <taxon>Papilionoideae</taxon>
        <taxon>50 kb inversion clade</taxon>
        <taxon>genistoids sensu lato</taxon>
        <taxon>core genistoids</taxon>
        <taxon>Genisteae</taxon>
        <taxon>Lupinus</taxon>
    </lineage>
</organism>
<dbReference type="Gramene" id="OIW16914">
    <property type="protein sequence ID" value="OIW16914"/>
    <property type="gene ID" value="TanjilG_19219"/>
</dbReference>
<dbReference type="Pfam" id="PF00096">
    <property type="entry name" value="zf-C2H2"/>
    <property type="match status" value="3"/>
</dbReference>
<dbReference type="GO" id="GO:0003700">
    <property type="term" value="F:DNA-binding transcription factor activity"/>
    <property type="evidence" value="ECO:0007669"/>
    <property type="project" value="TreeGrafter"/>
</dbReference>
<protein>
    <recommendedName>
        <fullName evidence="9">C2H2-type domain-containing protein</fullName>
    </recommendedName>
</protein>
<dbReference type="STRING" id="3871.A0A1J7HVT1"/>
<comment type="subcellular location">
    <subcellularLocation>
        <location evidence="1">Nucleus</location>
    </subcellularLocation>
</comment>
<dbReference type="SUPFAM" id="SSF57667">
    <property type="entry name" value="beta-beta-alpha zinc fingers"/>
    <property type="match status" value="3"/>
</dbReference>
<evidence type="ECO:0000313" key="11">
    <source>
        <dbReference type="Proteomes" id="UP000188354"/>
    </source>
</evidence>
<dbReference type="PROSITE" id="PS00028">
    <property type="entry name" value="ZINC_FINGER_C2H2_1"/>
    <property type="match status" value="7"/>
</dbReference>
<reference evidence="10 11" key="1">
    <citation type="journal article" date="2017" name="Plant Biotechnol. J.">
        <title>A comprehensive draft genome sequence for lupin (Lupinus angustifolius), an emerging health food: insights into plant-microbe interactions and legume evolution.</title>
        <authorList>
            <person name="Hane J.K."/>
            <person name="Ming Y."/>
            <person name="Kamphuis L.G."/>
            <person name="Nelson M.N."/>
            <person name="Garg G."/>
            <person name="Atkins C.A."/>
            <person name="Bayer P.E."/>
            <person name="Bravo A."/>
            <person name="Bringans S."/>
            <person name="Cannon S."/>
            <person name="Edwards D."/>
            <person name="Foley R."/>
            <person name="Gao L.L."/>
            <person name="Harrison M.J."/>
            <person name="Huang W."/>
            <person name="Hurgobin B."/>
            <person name="Li S."/>
            <person name="Liu C.W."/>
            <person name="McGrath A."/>
            <person name="Morahan G."/>
            <person name="Murray J."/>
            <person name="Weller J."/>
            <person name="Jian J."/>
            <person name="Singh K.B."/>
        </authorList>
    </citation>
    <scope>NUCLEOTIDE SEQUENCE [LARGE SCALE GENOMIC DNA]</scope>
    <source>
        <strain evidence="11">cv. Tanjil</strain>
        <tissue evidence="10">Whole plant</tissue>
    </source>
</reference>
<evidence type="ECO:0000259" key="9">
    <source>
        <dbReference type="PROSITE" id="PS50157"/>
    </source>
</evidence>
<dbReference type="PANTHER" id="PTHR46179:SF13">
    <property type="entry name" value="C2H2-TYPE DOMAIN-CONTAINING PROTEIN"/>
    <property type="match status" value="1"/>
</dbReference>
<dbReference type="Gene3D" id="3.30.160.60">
    <property type="entry name" value="Classic Zinc Finger"/>
    <property type="match status" value="5"/>
</dbReference>
<evidence type="ECO:0000313" key="10">
    <source>
        <dbReference type="EMBL" id="OIW16914.1"/>
    </source>
</evidence>
<dbReference type="InterPro" id="IPR051061">
    <property type="entry name" value="Zinc_finger_trans_reg"/>
</dbReference>
<feature type="domain" description="C2H2-type" evidence="9">
    <location>
        <begin position="65"/>
        <end position="92"/>
    </location>
</feature>
<keyword evidence="11" id="KW-1185">Reference proteome</keyword>
<accession>A0A1J7HVT1</accession>
<evidence type="ECO:0000256" key="3">
    <source>
        <dbReference type="ARBA" id="ARBA00022771"/>
    </source>
</evidence>
<keyword evidence="5" id="KW-0805">Transcription regulation</keyword>
<feature type="domain" description="C2H2-type" evidence="9">
    <location>
        <begin position="93"/>
        <end position="122"/>
    </location>
</feature>
<feature type="domain" description="C2H2-type" evidence="9">
    <location>
        <begin position="252"/>
        <end position="282"/>
    </location>
</feature>
<keyword evidence="4" id="KW-0862">Zinc</keyword>
<dbReference type="Proteomes" id="UP000188354">
    <property type="component" value="Chromosome LG02"/>
</dbReference>
<dbReference type="InterPro" id="IPR036236">
    <property type="entry name" value="Znf_C2H2_sf"/>
</dbReference>
<dbReference type="OMA" id="KVFRDSW"/>
<dbReference type="GO" id="GO:0008270">
    <property type="term" value="F:zinc ion binding"/>
    <property type="evidence" value="ECO:0007669"/>
    <property type="project" value="UniProtKB-KW"/>
</dbReference>
<feature type="domain" description="C2H2-type" evidence="9">
    <location>
        <begin position="162"/>
        <end position="191"/>
    </location>
</feature>
<gene>
    <name evidence="10" type="ORF">TanjilG_19219</name>
</gene>
<evidence type="ECO:0000256" key="8">
    <source>
        <dbReference type="PROSITE-ProRule" id="PRU00042"/>
    </source>
</evidence>
<dbReference type="GO" id="GO:0080084">
    <property type="term" value="F:5S rDNA binding"/>
    <property type="evidence" value="ECO:0007669"/>
    <property type="project" value="TreeGrafter"/>
</dbReference>
<dbReference type="InterPro" id="IPR013087">
    <property type="entry name" value="Znf_C2H2_type"/>
</dbReference>